<dbReference type="AlphaFoldDB" id="D1PDQ5"/>
<reference evidence="1" key="1">
    <citation type="submission" date="2009-11" db="EMBL/GenBank/DDBJ databases">
        <authorList>
            <person name="Weinstock G."/>
            <person name="Sodergren E."/>
            <person name="Clifton S."/>
            <person name="Fulton L."/>
            <person name="Fulton B."/>
            <person name="Courtney L."/>
            <person name="Fronick C."/>
            <person name="Harrison M."/>
            <person name="Strong C."/>
            <person name="Farmer C."/>
            <person name="Delahaunty K."/>
            <person name="Markovic C."/>
            <person name="Hall O."/>
            <person name="Minx P."/>
            <person name="Tomlinson C."/>
            <person name="Mitreva M."/>
            <person name="Nelson J."/>
            <person name="Hou S."/>
            <person name="Wollam A."/>
            <person name="Pepin K.H."/>
            <person name="Johnson M."/>
            <person name="Bhonagiri V."/>
            <person name="Nash W.E."/>
            <person name="Warren W."/>
            <person name="Chinwalla A."/>
            <person name="Mardis E.R."/>
            <person name="Wilson R.K."/>
        </authorList>
    </citation>
    <scope>NUCLEOTIDE SEQUENCE [LARGE SCALE GENOMIC DNA]</scope>
    <source>
        <strain evidence="1">DSM 18205</strain>
    </source>
</reference>
<proteinExistence type="predicted"/>
<gene>
    <name evidence="1" type="ORF">PREVCOP_05345</name>
</gene>
<organism evidence="1 2">
    <name type="scientific">Segatella copri DSM 18205</name>
    <dbReference type="NCBI Taxonomy" id="537011"/>
    <lineage>
        <taxon>Bacteria</taxon>
        <taxon>Pseudomonadati</taxon>
        <taxon>Bacteroidota</taxon>
        <taxon>Bacteroidia</taxon>
        <taxon>Bacteroidales</taxon>
        <taxon>Prevotellaceae</taxon>
        <taxon>Segatella</taxon>
    </lineage>
</organism>
<dbReference type="EMBL" id="ACBX02000016">
    <property type="protein sequence ID" value="EFB35211.1"/>
    <property type="molecule type" value="Genomic_DNA"/>
</dbReference>
<keyword evidence="2" id="KW-1185">Reference proteome</keyword>
<sequence>MLCTCFKGLFLNSCTFFKGLFALFCHFFKGLSVAKIRKYF</sequence>
<evidence type="ECO:0000313" key="2">
    <source>
        <dbReference type="Proteomes" id="UP000004477"/>
    </source>
</evidence>
<evidence type="ECO:0000313" key="1">
    <source>
        <dbReference type="EMBL" id="EFB35211.1"/>
    </source>
</evidence>
<protein>
    <submittedName>
        <fullName evidence="1">Uncharacterized protein</fullName>
    </submittedName>
</protein>
<dbReference type="HOGENOM" id="CLU_3294219_0_0_10"/>
<accession>D1PDQ5</accession>
<dbReference type="PaxDb" id="537011-PREVCOP_05345"/>
<dbReference type="Proteomes" id="UP000004477">
    <property type="component" value="Unassembled WGS sequence"/>
</dbReference>
<name>D1PDQ5_9BACT</name>
<comment type="caution">
    <text evidence="1">The sequence shown here is derived from an EMBL/GenBank/DDBJ whole genome shotgun (WGS) entry which is preliminary data.</text>
</comment>